<dbReference type="AlphaFoldDB" id="A0A0F9ILA0"/>
<proteinExistence type="predicted"/>
<organism evidence="1">
    <name type="scientific">marine sediment metagenome</name>
    <dbReference type="NCBI Taxonomy" id="412755"/>
    <lineage>
        <taxon>unclassified sequences</taxon>
        <taxon>metagenomes</taxon>
        <taxon>ecological metagenomes</taxon>
    </lineage>
</organism>
<sequence length="45" mass="5058">MCSKCDERAAMTEEKAEELRMPAGLGLCVICGFRYHMKIVHGKDV</sequence>
<evidence type="ECO:0000313" key="1">
    <source>
        <dbReference type="EMBL" id="KKM20544.1"/>
    </source>
</evidence>
<name>A0A0F9ILA0_9ZZZZ</name>
<reference evidence="1" key="1">
    <citation type="journal article" date="2015" name="Nature">
        <title>Complex archaea that bridge the gap between prokaryotes and eukaryotes.</title>
        <authorList>
            <person name="Spang A."/>
            <person name="Saw J.H."/>
            <person name="Jorgensen S.L."/>
            <person name="Zaremba-Niedzwiedzka K."/>
            <person name="Martijn J."/>
            <person name="Lind A.E."/>
            <person name="van Eijk R."/>
            <person name="Schleper C."/>
            <person name="Guy L."/>
            <person name="Ettema T.J."/>
        </authorList>
    </citation>
    <scope>NUCLEOTIDE SEQUENCE</scope>
</reference>
<dbReference type="EMBL" id="LAZR01013743">
    <property type="protein sequence ID" value="KKM20544.1"/>
    <property type="molecule type" value="Genomic_DNA"/>
</dbReference>
<comment type="caution">
    <text evidence="1">The sequence shown here is derived from an EMBL/GenBank/DDBJ whole genome shotgun (WGS) entry which is preliminary data.</text>
</comment>
<accession>A0A0F9ILA0</accession>
<gene>
    <name evidence="1" type="ORF">LCGC14_1644340</name>
</gene>
<protein>
    <submittedName>
        <fullName evidence="1">Uncharacterized protein</fullName>
    </submittedName>
</protein>